<name>A0A1F5ZK76_9BACT</name>
<organism evidence="7 8">
    <name type="scientific">Candidatus Gottesmanbacteria bacterium RIFCSPHIGHO2_01_FULL_46_14</name>
    <dbReference type="NCBI Taxonomy" id="1798380"/>
    <lineage>
        <taxon>Bacteria</taxon>
        <taxon>Candidatus Gottesmaniibacteriota</taxon>
    </lineage>
</organism>
<dbReference type="GO" id="GO:0035999">
    <property type="term" value="P:tetrahydrofolate interconversion"/>
    <property type="evidence" value="ECO:0007669"/>
    <property type="project" value="TreeGrafter"/>
</dbReference>
<dbReference type="EC" id="6.3.3.2" evidence="5"/>
<dbReference type="Proteomes" id="UP000177416">
    <property type="component" value="Unassembled WGS sequence"/>
</dbReference>
<dbReference type="NCBIfam" id="TIGR02727">
    <property type="entry name" value="MTHFS_bact"/>
    <property type="match status" value="1"/>
</dbReference>
<dbReference type="GO" id="GO:0046872">
    <property type="term" value="F:metal ion binding"/>
    <property type="evidence" value="ECO:0007669"/>
    <property type="project" value="UniProtKB-KW"/>
</dbReference>
<keyword evidence="5" id="KW-0479">Metal-binding</keyword>
<evidence type="ECO:0000256" key="1">
    <source>
        <dbReference type="ARBA" id="ARBA00010638"/>
    </source>
</evidence>
<evidence type="ECO:0000313" key="8">
    <source>
        <dbReference type="Proteomes" id="UP000177416"/>
    </source>
</evidence>
<comment type="cofactor">
    <cofactor evidence="5">
        <name>Mg(2+)</name>
        <dbReference type="ChEBI" id="CHEBI:18420"/>
    </cofactor>
</comment>
<keyword evidence="7" id="KW-0436">Ligase</keyword>
<dbReference type="GO" id="GO:0009396">
    <property type="term" value="P:folic acid-containing compound biosynthetic process"/>
    <property type="evidence" value="ECO:0007669"/>
    <property type="project" value="TreeGrafter"/>
</dbReference>
<accession>A0A1F5ZK76</accession>
<dbReference type="InterPro" id="IPR002698">
    <property type="entry name" value="FTHF_cligase"/>
</dbReference>
<protein>
    <recommendedName>
        <fullName evidence="5">5-formyltetrahydrofolate cyclo-ligase</fullName>
        <ecNumber evidence="5">6.3.3.2</ecNumber>
    </recommendedName>
</protein>
<dbReference type="PIRSF" id="PIRSF006806">
    <property type="entry name" value="FTHF_cligase"/>
    <property type="match status" value="1"/>
</dbReference>
<dbReference type="InterPro" id="IPR024185">
    <property type="entry name" value="FTHF_cligase-like_sf"/>
</dbReference>
<feature type="binding site" evidence="4">
    <location>
        <begin position="102"/>
        <end position="110"/>
    </location>
    <ligand>
        <name>ATP</name>
        <dbReference type="ChEBI" id="CHEBI:30616"/>
    </ligand>
</feature>
<evidence type="ECO:0000313" key="7">
    <source>
        <dbReference type="EMBL" id="OGG12502.1"/>
    </source>
</evidence>
<feature type="binding site" evidence="4">
    <location>
        <begin position="3"/>
        <end position="7"/>
    </location>
    <ligand>
        <name>ATP</name>
        <dbReference type="ChEBI" id="CHEBI:30616"/>
    </ligand>
</feature>
<dbReference type="GO" id="GO:0030272">
    <property type="term" value="F:5-formyltetrahydrofolate cyclo-ligase activity"/>
    <property type="evidence" value="ECO:0007669"/>
    <property type="project" value="UniProtKB-EC"/>
</dbReference>
<evidence type="ECO:0000256" key="5">
    <source>
        <dbReference type="RuleBase" id="RU361279"/>
    </source>
</evidence>
<evidence type="ECO:0000256" key="3">
    <source>
        <dbReference type="ARBA" id="ARBA00022840"/>
    </source>
</evidence>
<reference evidence="7 8" key="1">
    <citation type="journal article" date="2016" name="Nat. Commun.">
        <title>Thousands of microbial genomes shed light on interconnected biogeochemical processes in an aquifer system.</title>
        <authorList>
            <person name="Anantharaman K."/>
            <person name="Brown C.T."/>
            <person name="Hug L.A."/>
            <person name="Sharon I."/>
            <person name="Castelle C.J."/>
            <person name="Probst A.J."/>
            <person name="Thomas B.C."/>
            <person name="Singh A."/>
            <person name="Wilkins M.J."/>
            <person name="Karaoz U."/>
            <person name="Brodie E.L."/>
            <person name="Williams K.H."/>
            <person name="Hubbard S.S."/>
            <person name="Banfield J.F."/>
        </authorList>
    </citation>
    <scope>NUCLEOTIDE SEQUENCE [LARGE SCALE GENOMIC DNA]</scope>
</reference>
<evidence type="ECO:0000256" key="4">
    <source>
        <dbReference type="PIRSR" id="PIRSR006806-1"/>
    </source>
</evidence>
<keyword evidence="5" id="KW-0460">Magnesium</keyword>
<dbReference type="AlphaFoldDB" id="A0A1F5ZK76"/>
<evidence type="ECO:0000256" key="6">
    <source>
        <dbReference type="SAM" id="MobiDB-lite"/>
    </source>
</evidence>
<comment type="similarity">
    <text evidence="1 5">Belongs to the 5-formyltetrahydrofolate cyclo-ligase family.</text>
</comment>
<dbReference type="Gene3D" id="3.40.50.10420">
    <property type="entry name" value="NagB/RpiA/CoA transferase-like"/>
    <property type="match status" value="2"/>
</dbReference>
<dbReference type="SUPFAM" id="SSF100950">
    <property type="entry name" value="NagB/RpiA/CoA transferase-like"/>
    <property type="match status" value="1"/>
</dbReference>
<dbReference type="EMBL" id="MFJJ01000059">
    <property type="protein sequence ID" value="OGG12502.1"/>
    <property type="molecule type" value="Genomic_DNA"/>
</dbReference>
<dbReference type="PANTHER" id="PTHR23407">
    <property type="entry name" value="ATPASE INHIBITOR/5-FORMYLTETRAHYDROFOLATE CYCLO-LIGASE"/>
    <property type="match status" value="1"/>
</dbReference>
<feature type="binding site" evidence="4">
    <location>
        <position position="54"/>
    </location>
    <ligand>
        <name>substrate</name>
    </ligand>
</feature>
<comment type="catalytic activity">
    <reaction evidence="5">
        <text>(6S)-5-formyl-5,6,7,8-tetrahydrofolate + ATP = (6R)-5,10-methenyltetrahydrofolate + ADP + phosphate</text>
        <dbReference type="Rhea" id="RHEA:10488"/>
        <dbReference type="ChEBI" id="CHEBI:30616"/>
        <dbReference type="ChEBI" id="CHEBI:43474"/>
        <dbReference type="ChEBI" id="CHEBI:57455"/>
        <dbReference type="ChEBI" id="CHEBI:57457"/>
        <dbReference type="ChEBI" id="CHEBI:456216"/>
        <dbReference type="EC" id="6.3.3.2"/>
    </reaction>
</comment>
<dbReference type="PANTHER" id="PTHR23407:SF1">
    <property type="entry name" value="5-FORMYLTETRAHYDROFOLATE CYCLO-LIGASE"/>
    <property type="match status" value="1"/>
</dbReference>
<dbReference type="GO" id="GO:0005524">
    <property type="term" value="F:ATP binding"/>
    <property type="evidence" value="ECO:0007669"/>
    <property type="project" value="UniProtKB-KW"/>
</dbReference>
<evidence type="ECO:0000256" key="2">
    <source>
        <dbReference type="ARBA" id="ARBA00022741"/>
    </source>
</evidence>
<dbReference type="InterPro" id="IPR037171">
    <property type="entry name" value="NagB/RpiA_transferase-like"/>
</dbReference>
<keyword evidence="2 4" id="KW-0547">Nucleotide-binding</keyword>
<comment type="caution">
    <text evidence="7">The sequence shown here is derived from an EMBL/GenBank/DDBJ whole genome shotgun (WGS) entry which is preliminary data.</text>
</comment>
<sequence length="179" mass="20637">MTKNMIRRQMIARRKTISPSEKQRLDQAIHNNLLDRPEWRRAKTICIYVSLLQEVDTRSLISTSLQQQKSIIVPEKRHEETHITDVDLFIVPGIAFDPKGYRLGWGKGYYDRLLTGVKAIKIGLAYSFQIVPRLPHKKYDIPMDIVITEAGIVIPAEEPGSSQDKTWIPDQVRNDKKTT</sequence>
<proteinExistence type="inferred from homology"/>
<keyword evidence="3 4" id="KW-0067">ATP-binding</keyword>
<dbReference type="Pfam" id="PF01812">
    <property type="entry name" value="5-FTHF_cyc-lig"/>
    <property type="match status" value="1"/>
</dbReference>
<feature type="binding site" evidence="4">
    <location>
        <position position="49"/>
    </location>
    <ligand>
        <name>substrate</name>
    </ligand>
</feature>
<gene>
    <name evidence="7" type="ORF">A2875_04485</name>
</gene>
<feature type="region of interest" description="Disordered" evidence="6">
    <location>
        <begin position="157"/>
        <end position="179"/>
    </location>
</feature>